<gene>
    <name evidence="2" type="ORF">SCANT_v1c01620</name>
</gene>
<dbReference type="AlphaFoldDB" id="A0A0M4JRN6"/>
<dbReference type="PATRIC" id="fig|362837.3.peg.163"/>
<evidence type="ECO:0000313" key="2">
    <source>
        <dbReference type="EMBL" id="ALD66072.1"/>
    </source>
</evidence>
<keyword evidence="1" id="KW-0732">Signal</keyword>
<reference evidence="2 3" key="1">
    <citation type="journal article" date="2015" name="Genome Announc.">
        <title>Complete Genome Sequence of Spiroplasma cantharicola CC-1T (DSM 21588), a Bacterium Isolated from Soldier Beetle (Cantharis carolinus).</title>
        <authorList>
            <person name="Lo W.S."/>
            <person name="Liu P.Y."/>
            <person name="Kuo C.H."/>
        </authorList>
    </citation>
    <scope>NUCLEOTIDE SEQUENCE [LARGE SCALE GENOMIC DNA]</scope>
    <source>
        <strain evidence="2 3">CC-1</strain>
    </source>
</reference>
<proteinExistence type="predicted"/>
<evidence type="ECO:0000256" key="1">
    <source>
        <dbReference type="SAM" id="SignalP"/>
    </source>
</evidence>
<feature type="chain" id="PRO_5005796741" description="Oligopeptide ABC transporter substrate-binding protein" evidence="1">
    <location>
        <begin position="21"/>
        <end position="710"/>
    </location>
</feature>
<name>A0A0M4JRN6_9MOLU</name>
<keyword evidence="3" id="KW-1185">Reference proteome</keyword>
<organism evidence="2 3">
    <name type="scientific">Spiroplasma cantharicola</name>
    <dbReference type="NCBI Taxonomy" id="362837"/>
    <lineage>
        <taxon>Bacteria</taxon>
        <taxon>Bacillati</taxon>
        <taxon>Mycoplasmatota</taxon>
        <taxon>Mollicutes</taxon>
        <taxon>Entomoplasmatales</taxon>
        <taxon>Spiroplasmataceae</taxon>
        <taxon>Spiroplasma</taxon>
    </lineage>
</organism>
<feature type="signal peptide" evidence="1">
    <location>
        <begin position="1"/>
        <end position="20"/>
    </location>
</feature>
<dbReference type="Proteomes" id="UP000063919">
    <property type="component" value="Chromosome"/>
</dbReference>
<accession>A0A0M4JRN6</accession>
<evidence type="ECO:0000313" key="3">
    <source>
        <dbReference type="Proteomes" id="UP000063919"/>
    </source>
</evidence>
<protein>
    <recommendedName>
        <fullName evidence="4">Oligopeptide ABC transporter substrate-binding protein</fullName>
    </recommendedName>
</protein>
<evidence type="ECO:0008006" key="4">
    <source>
        <dbReference type="Google" id="ProtNLM"/>
    </source>
</evidence>
<sequence length="710" mass="83370">MNKMLKHILTVCAITNFSTASVTSITNFQNTTMLDKEQLTDFLRRDIEENKVYIGNQIYSEYDNKIFTSQESLNEYILSNSIVESEFTSSNPSKIIKDYEHMTLDENKIYDIDMDKFSPIYRDAFGNIAYTSDEALETYTHGGLVRQKYSYDEENWFDSPEEAKINQKNNMKINKSLYYQYNNKYYNAFNIKDINNLLSNFEEGYFVNKSKSLEGNHLLQPINEYGDKEILYKKMKRELKENFLDSYYYKVSKMDYVNSLQFGIKNKSELRIAFKGESQSIYYRGQYPSIIFANKYESKTEMVNDFKDKSKWSTGHEGSWTLGRNYWYRDFELKKPNDNKVYKATVKLVPKFSHGLGKNNPSFDDYNYEDKTVSKISTYYDSSQRQLVESIGNLNQRYSIQESTREDKAFMYDAWFEEYFQKNITNFKGNENKGVDYSDILNEYYIKNVDGSVYKDLMYDINYAKGTSFSLIQSYYDWLIVKNELLKKPIIIDGEKKYQLKPDFYATREQLDNFLQLQGKFNTVLKYSYGATPDLSSPDGKLLADSYEEAREKQFVQSSLSLKKRYIAYDVFGKSIESGNSEQEAIRALKRNIALQSKMTHKKEIDSWNNNIKKSYDSIISDGRYLVYKLKDLKTNSYIYYSSQEMALKAALSNARINGDVNKMAIEKYMYTYSNSLIGEEISVIFYNNDIQSAIDKILLKTNSKKRILN</sequence>
<dbReference type="EMBL" id="CP012622">
    <property type="protein sequence ID" value="ALD66072.1"/>
    <property type="molecule type" value="Genomic_DNA"/>
</dbReference>
<dbReference type="KEGG" id="scj:SCANT_v1c01620"/>
<dbReference type="STRING" id="362837.SCANT_v1c01620"/>